<evidence type="ECO:0000313" key="2">
    <source>
        <dbReference type="Proteomes" id="UP000198942"/>
    </source>
</evidence>
<dbReference type="Proteomes" id="UP000198942">
    <property type="component" value="Unassembled WGS sequence"/>
</dbReference>
<accession>A0A1H8AWF7</accession>
<protein>
    <submittedName>
        <fullName evidence="1">Uncharacterized protein</fullName>
    </submittedName>
</protein>
<dbReference type="EMBL" id="FOCL01000001">
    <property type="protein sequence ID" value="SEM74159.1"/>
    <property type="molecule type" value="Genomic_DNA"/>
</dbReference>
<gene>
    <name evidence="1" type="ORF">SAMN05192574_101663</name>
</gene>
<keyword evidence="2" id="KW-1185">Reference proteome</keyword>
<name>A0A1H8AWF7_9SPHI</name>
<sequence length="157" mass="18774">MEILTDEQAIEKVDHFFIETFKRYALLKAFAEVLRFPFFAFYKGGGHVRYDDHLISSHFEPFPLLGGRSANLVIGVKYRKDYMEIIWSSFHEWGHLSQPTLTNEIRLNPLLTHQRESDAWDRAETKLKDFAILQPHMHKFYIYRDQCLNDYYDKIPK</sequence>
<organism evidence="1 2">
    <name type="scientific">Mucilaginibacter gossypiicola</name>
    <dbReference type="NCBI Taxonomy" id="551995"/>
    <lineage>
        <taxon>Bacteria</taxon>
        <taxon>Pseudomonadati</taxon>
        <taxon>Bacteroidota</taxon>
        <taxon>Sphingobacteriia</taxon>
        <taxon>Sphingobacteriales</taxon>
        <taxon>Sphingobacteriaceae</taxon>
        <taxon>Mucilaginibacter</taxon>
    </lineage>
</organism>
<dbReference type="RefSeq" id="WP_091207551.1">
    <property type="nucleotide sequence ID" value="NZ_FOCL01000001.1"/>
</dbReference>
<evidence type="ECO:0000313" key="1">
    <source>
        <dbReference type="EMBL" id="SEM74159.1"/>
    </source>
</evidence>
<dbReference type="OrthoDB" id="800028at2"/>
<proteinExistence type="predicted"/>
<reference evidence="2" key="1">
    <citation type="submission" date="2016-10" db="EMBL/GenBank/DDBJ databases">
        <authorList>
            <person name="Varghese N."/>
            <person name="Submissions S."/>
        </authorList>
    </citation>
    <scope>NUCLEOTIDE SEQUENCE [LARGE SCALE GENOMIC DNA]</scope>
    <source>
        <strain evidence="2">Gh-48</strain>
    </source>
</reference>
<dbReference type="AlphaFoldDB" id="A0A1H8AWF7"/>